<dbReference type="AlphaFoldDB" id="A0A3R6Z5B6"/>
<evidence type="ECO:0000313" key="2">
    <source>
        <dbReference type="EMBL" id="RHY34574.1"/>
    </source>
</evidence>
<keyword evidence="1" id="KW-0175">Coiled coil</keyword>
<proteinExistence type="predicted"/>
<dbReference type="Proteomes" id="UP000285060">
    <property type="component" value="Unassembled WGS sequence"/>
</dbReference>
<evidence type="ECO:0000256" key="1">
    <source>
        <dbReference type="SAM" id="Coils"/>
    </source>
</evidence>
<dbReference type="EMBL" id="QUSY01000024">
    <property type="protein sequence ID" value="RHY34574.1"/>
    <property type="molecule type" value="Genomic_DNA"/>
</dbReference>
<comment type="caution">
    <text evidence="2">The sequence shown here is derived from an EMBL/GenBank/DDBJ whole genome shotgun (WGS) entry which is preliminary data.</text>
</comment>
<feature type="coiled-coil region" evidence="1">
    <location>
        <begin position="191"/>
        <end position="218"/>
    </location>
</feature>
<keyword evidence="3" id="KW-1185">Reference proteome</keyword>
<dbReference type="VEuPathDB" id="FungiDB:H310_00223"/>
<accession>A0A3R6Z5B6</accession>
<sequence length="321" mass="34976">MAAGCTASHCTVVDGSFGCAFTEMEVTLLRDLVEWLEHRVCSFYSRFKMLKIPIFPSLVGITEAVAVRVGVPHLFHGIARIAEPWVSSVDAILGGLVLNIIRFIMRICGLEVDDNRSVVSITRSTAQLDRTIEKLENELVRVQTQLAIEKREKDDLNATVRRVLVMMTHENDALEAFCDDQASTHISSARNKFLEDEIAVVRQEAAALASANDELRRESATVGHLAPTSVSKHNLDAQGLVVTATSEASGSSISSTVPPAIAYLAEATYPSSKLPTDSRLTSSIPDFVSIKAVKARPGVHKRAVHQQAMRSKIETLEGVKA</sequence>
<reference evidence="2 3" key="1">
    <citation type="submission" date="2018-08" db="EMBL/GenBank/DDBJ databases">
        <title>Aphanomyces genome sequencing and annotation.</title>
        <authorList>
            <person name="Minardi D."/>
            <person name="Oidtmann B."/>
            <person name="Van Der Giezen M."/>
            <person name="Studholme D.J."/>
        </authorList>
    </citation>
    <scope>NUCLEOTIDE SEQUENCE [LARGE SCALE GENOMIC DNA]</scope>
    <source>
        <strain evidence="2 3">NJM0002</strain>
    </source>
</reference>
<protein>
    <submittedName>
        <fullName evidence="2">Uncharacterized protein</fullName>
    </submittedName>
</protein>
<organism evidence="2 3">
    <name type="scientific">Aphanomyces invadans</name>
    <dbReference type="NCBI Taxonomy" id="157072"/>
    <lineage>
        <taxon>Eukaryota</taxon>
        <taxon>Sar</taxon>
        <taxon>Stramenopiles</taxon>
        <taxon>Oomycota</taxon>
        <taxon>Saprolegniomycetes</taxon>
        <taxon>Saprolegniales</taxon>
        <taxon>Verrucalvaceae</taxon>
        <taxon>Aphanomyces</taxon>
    </lineage>
</organism>
<gene>
    <name evidence="2" type="ORF">DYB32_000846</name>
</gene>
<feature type="coiled-coil region" evidence="1">
    <location>
        <begin position="118"/>
        <end position="159"/>
    </location>
</feature>
<name>A0A3R6Z5B6_9STRA</name>
<evidence type="ECO:0000313" key="3">
    <source>
        <dbReference type="Proteomes" id="UP000285060"/>
    </source>
</evidence>